<evidence type="ECO:0000259" key="2">
    <source>
        <dbReference type="Pfam" id="PF14420"/>
    </source>
</evidence>
<feature type="compositionally biased region" description="Acidic residues" evidence="1">
    <location>
        <begin position="823"/>
        <end position="837"/>
    </location>
</feature>
<dbReference type="Proteomes" id="UP001583172">
    <property type="component" value="Unassembled WGS sequence"/>
</dbReference>
<organism evidence="3 4">
    <name type="scientific">Humicola insolens</name>
    <name type="common">Soft-rot fungus</name>
    <dbReference type="NCBI Taxonomy" id="85995"/>
    <lineage>
        <taxon>Eukaryota</taxon>
        <taxon>Fungi</taxon>
        <taxon>Dikarya</taxon>
        <taxon>Ascomycota</taxon>
        <taxon>Pezizomycotina</taxon>
        <taxon>Sordariomycetes</taxon>
        <taxon>Sordariomycetidae</taxon>
        <taxon>Sordariales</taxon>
        <taxon>Chaetomiaceae</taxon>
        <taxon>Mycothermus</taxon>
    </lineage>
</organism>
<evidence type="ECO:0000313" key="4">
    <source>
        <dbReference type="Proteomes" id="UP001583172"/>
    </source>
</evidence>
<feature type="region of interest" description="Disordered" evidence="1">
    <location>
        <begin position="927"/>
        <end position="971"/>
    </location>
</feature>
<proteinExistence type="predicted"/>
<feature type="domain" description="Clr5" evidence="2">
    <location>
        <begin position="21"/>
        <end position="64"/>
    </location>
</feature>
<evidence type="ECO:0000313" key="3">
    <source>
        <dbReference type="EMBL" id="KAL1839551.1"/>
    </source>
</evidence>
<dbReference type="PANTHER" id="PTHR12398">
    <property type="entry name" value="PROTEIN PHOSPHATASE INHIBITOR"/>
    <property type="match status" value="1"/>
</dbReference>
<feature type="compositionally biased region" description="Polar residues" evidence="1">
    <location>
        <begin position="769"/>
        <end position="781"/>
    </location>
</feature>
<dbReference type="InterPro" id="IPR007062">
    <property type="entry name" value="PPI-2"/>
</dbReference>
<protein>
    <recommendedName>
        <fullName evidence="2">Clr5 domain-containing protein</fullName>
    </recommendedName>
</protein>
<dbReference type="Pfam" id="PF04979">
    <property type="entry name" value="IPP-2"/>
    <property type="match status" value="1"/>
</dbReference>
<reference evidence="3 4" key="1">
    <citation type="journal article" date="2024" name="Commun. Biol.">
        <title>Comparative genomic analysis of thermophilic fungi reveals convergent evolutionary adaptations and gene losses.</title>
        <authorList>
            <person name="Steindorff A.S."/>
            <person name="Aguilar-Pontes M.V."/>
            <person name="Robinson A.J."/>
            <person name="Andreopoulos B."/>
            <person name="LaButti K."/>
            <person name="Kuo A."/>
            <person name="Mondo S."/>
            <person name="Riley R."/>
            <person name="Otillar R."/>
            <person name="Haridas S."/>
            <person name="Lipzen A."/>
            <person name="Grimwood J."/>
            <person name="Schmutz J."/>
            <person name="Clum A."/>
            <person name="Reid I.D."/>
            <person name="Moisan M.C."/>
            <person name="Butler G."/>
            <person name="Nguyen T.T.M."/>
            <person name="Dewar K."/>
            <person name="Conant G."/>
            <person name="Drula E."/>
            <person name="Henrissat B."/>
            <person name="Hansel C."/>
            <person name="Singer S."/>
            <person name="Hutchinson M.I."/>
            <person name="de Vries R.P."/>
            <person name="Natvig D.O."/>
            <person name="Powell A.J."/>
            <person name="Tsang A."/>
            <person name="Grigoriev I.V."/>
        </authorList>
    </citation>
    <scope>NUCLEOTIDE SEQUENCE [LARGE SCALE GENOMIC DNA]</scope>
    <source>
        <strain evidence="3 4">CBS 620.91</strain>
    </source>
</reference>
<feature type="compositionally biased region" description="Acidic residues" evidence="1">
    <location>
        <begin position="935"/>
        <end position="948"/>
    </location>
</feature>
<feature type="region of interest" description="Disordered" evidence="1">
    <location>
        <begin position="683"/>
        <end position="732"/>
    </location>
</feature>
<dbReference type="InterPro" id="IPR025676">
    <property type="entry name" value="Clr5_dom"/>
</dbReference>
<feature type="region of interest" description="Disordered" evidence="1">
    <location>
        <begin position="747"/>
        <end position="895"/>
    </location>
</feature>
<name>A0ABR3VEJ9_HUMIN</name>
<dbReference type="PANTHER" id="PTHR12398:SF20">
    <property type="entry name" value="PROTEIN PHOSPHATASE 1 REGULATORY INHIBITOR SUBUNIT 2"/>
    <property type="match status" value="1"/>
</dbReference>
<comment type="caution">
    <text evidence="3">The sequence shown here is derived from an EMBL/GenBank/DDBJ whole genome shotgun (WGS) entry which is preliminary data.</text>
</comment>
<feature type="compositionally biased region" description="Basic and acidic residues" evidence="1">
    <location>
        <begin position="782"/>
        <end position="793"/>
    </location>
</feature>
<keyword evidence="4" id="KW-1185">Reference proteome</keyword>
<sequence>MDTGHLTPTSDDAKFLNVPYDDRWDCLKPVIVQLYMSKYGPNGKSMTMGQVAAFMRDHYSFHAARIRTTEKEAIVSTLGRRARPGRSPSQVALNGSQVGLDHDKKVDKKQMKRYLKDQIRHQLVEAMSPGVLSSWNLPYAAYSATPPYLNIQSPDATTPGREAAGSSPTMQLVHQKLARDRANLILQGRHLELLATCGEEDRIKLTNYFHDFYVYSFVVAKYWGRGPRSDQWTPGLVSALTLGSLDVAGPSNRTFAVSPGATSDKWDGYIDQPTQFCRWVIYVESVDYQAIPEGVVDEQDGFDIQQPQSWRVWPVDDRSASFAESLQNSITNSTFSAMRPEELPIATDLIVQSVKQDPELLRVDAWKIAIMAGNVELLRELTHETIEPPKGIDAIHPFHLAASFLDGGHTCCSVIVELSNLLGPDYLFFHQRDDLGHTVLDALLITILRSHTDVSPEQVSTRFNPPHRFPGEEKDICGRWDADSPAVRDLFRRGFARIPTSWKHAFCHTAAQAVCHSIIATLGSPASPRIDSLSGLFVRRCNHCGLELSLGPLHTVIVVAFYLAHRGMPGETLFGILAVLVCLLSLGADASMRTVMSVRDILGRAEPGRCCHKPMDAYDLMHEVPHELISEWTPECQTGWTLEATMRNQSLTSANPTEIQAMICGPGSPGADFEFERDQANNTKQMDKPTHTPPGPQTPRPKGILKNSYRASPPTSPTESHAPGHSPLHHPLTPKEARELTILNTQYNAGHRRSSSAASGSRPVGSRRQSSLPPGDNTTEAGQEHGQRLKWDEANLYLTEQERTATMKINEPKTPYARHYDPAEDPSDDEDDDNEQEEEKRRRPGAAQAVDEIPDLSLGEPEKELPEHAFAPSSPNRHRAVHVDSSGSGHDTDSEEYMVGLSAEEREKHRKFEEMRKKHYEMKNVAALLGHPEQLGDEDEEEDYEEDQGTGGKKDKTPPVPPLPSQVNGSS</sequence>
<feature type="compositionally biased region" description="Low complexity" evidence="1">
    <location>
        <begin position="755"/>
        <end position="768"/>
    </location>
</feature>
<dbReference type="EMBL" id="JAZGSY010000151">
    <property type="protein sequence ID" value="KAL1839551.1"/>
    <property type="molecule type" value="Genomic_DNA"/>
</dbReference>
<gene>
    <name evidence="3" type="ORF">VTJ49DRAFT_1414</name>
</gene>
<evidence type="ECO:0000256" key="1">
    <source>
        <dbReference type="SAM" id="MobiDB-lite"/>
    </source>
</evidence>
<dbReference type="Pfam" id="PF14420">
    <property type="entry name" value="Clr5"/>
    <property type="match status" value="1"/>
</dbReference>
<accession>A0ABR3VEJ9</accession>